<evidence type="ECO:0000313" key="1">
    <source>
        <dbReference type="EMBL" id="BAC08554.1"/>
    </source>
</evidence>
<proteinExistence type="predicted"/>
<sequence>MIHNMQLAARMSDRTAFLNTEATEGGNRVGYLVEYDDSSVVFNHPKEQATMDDVSGRFR</sequence>
<name>Q8DK66_THEVB</name>
<dbReference type="AlphaFoldDB" id="Q8DK66"/>
<dbReference type="Proteomes" id="UP000000440">
    <property type="component" value="Chromosome"/>
</dbReference>
<accession>Q8DK66</accession>
<dbReference type="STRING" id="197221.gene:10747594"/>
<keyword evidence="2" id="KW-1185">Reference proteome</keyword>
<evidence type="ECO:0000313" key="2">
    <source>
        <dbReference type="Proteomes" id="UP000000440"/>
    </source>
</evidence>
<gene>
    <name evidence="1" type="ordered locus">tsr1002</name>
</gene>
<dbReference type="EMBL" id="BA000039">
    <property type="protein sequence ID" value="BAC08554.1"/>
    <property type="molecule type" value="Genomic_DNA"/>
</dbReference>
<organism evidence="1 2">
    <name type="scientific">Thermosynechococcus vestitus (strain NIES-2133 / IAM M-273 / BP-1)</name>
    <dbReference type="NCBI Taxonomy" id="197221"/>
    <lineage>
        <taxon>Bacteria</taxon>
        <taxon>Bacillati</taxon>
        <taxon>Cyanobacteriota</taxon>
        <taxon>Cyanophyceae</taxon>
        <taxon>Acaryochloridales</taxon>
        <taxon>Thermosynechococcaceae</taxon>
        <taxon>Thermosynechococcus</taxon>
    </lineage>
</organism>
<dbReference type="eggNOG" id="COG1117">
    <property type="taxonomic scope" value="Bacteria"/>
</dbReference>
<reference evidence="1 2" key="1">
    <citation type="journal article" date="2002" name="DNA Res.">
        <title>Complete genome structure of the thermophilic cyanobacterium Thermosynechococcus elongatus BP-1.</title>
        <authorList>
            <person name="Nakamura Y."/>
            <person name="Kaneko T."/>
            <person name="Sato S."/>
            <person name="Ikeuchi M."/>
            <person name="Katoh H."/>
            <person name="Sasamoto S."/>
            <person name="Watanabe A."/>
            <person name="Iriguchi M."/>
            <person name="Kawashima K."/>
            <person name="Kimura T."/>
            <person name="Kishida Y."/>
            <person name="Kiyokawa C."/>
            <person name="Kohara M."/>
            <person name="Matsumoto M."/>
            <person name="Matsuno A."/>
            <person name="Nakazaki N."/>
            <person name="Shimpo S."/>
            <person name="Sugimoto M."/>
            <person name="Takeuchi C."/>
            <person name="Yamada M."/>
            <person name="Tabata S."/>
        </authorList>
    </citation>
    <scope>NUCLEOTIDE SEQUENCE [LARGE SCALE GENOMIC DNA]</scope>
    <source>
        <strain evidence="2">IAM M-273 / NIES-2133 / BP-1</strain>
    </source>
</reference>
<protein>
    <submittedName>
        <fullName evidence="1">Tsr1002 protein</fullName>
    </submittedName>
</protein>
<dbReference type="EnsemblBacteria" id="BAC08554">
    <property type="protein sequence ID" value="BAC08554"/>
    <property type="gene ID" value="BAC08554"/>
</dbReference>
<dbReference type="KEGG" id="tel:tsr1002"/>